<dbReference type="SUPFAM" id="SSF53098">
    <property type="entry name" value="Ribonuclease H-like"/>
    <property type="match status" value="1"/>
</dbReference>
<evidence type="ECO:0000313" key="2">
    <source>
        <dbReference type="EMBL" id="PWK73706.1"/>
    </source>
</evidence>
<sequence>MGRDKFFELLTRHRLLVKRRRKYVSTTDSYHRFRVYRNLMKDRLLTGAHQCWVADITYIRTSKDFVYLFLITDAYSRKVVGWHLSDSLRIDGAVRSLQMAIRQRQYGDDLIHHSDRGIQYCSNEYTKLLKKARIGISMTEENHCYENAMAERVNGILKQEYSLDSTFPSVKDATKAVKEAINSYNMNRPHWSLNLATPQQVHMAA</sequence>
<organism evidence="2 3">
    <name type="scientific">Mucilaginibacter oryzae</name>
    <dbReference type="NCBI Taxonomy" id="468058"/>
    <lineage>
        <taxon>Bacteria</taxon>
        <taxon>Pseudomonadati</taxon>
        <taxon>Bacteroidota</taxon>
        <taxon>Sphingobacteriia</taxon>
        <taxon>Sphingobacteriales</taxon>
        <taxon>Sphingobacteriaceae</taxon>
        <taxon>Mucilaginibacter</taxon>
    </lineage>
</organism>
<dbReference type="Gene3D" id="3.30.420.10">
    <property type="entry name" value="Ribonuclease H-like superfamily/Ribonuclease H"/>
    <property type="match status" value="1"/>
</dbReference>
<dbReference type="InterPro" id="IPR001584">
    <property type="entry name" value="Integrase_cat-core"/>
</dbReference>
<dbReference type="EMBL" id="QGHA01000010">
    <property type="protein sequence ID" value="PWK73706.1"/>
    <property type="molecule type" value="Genomic_DNA"/>
</dbReference>
<dbReference type="PROSITE" id="PS50994">
    <property type="entry name" value="INTEGRASE"/>
    <property type="match status" value="1"/>
</dbReference>
<gene>
    <name evidence="2" type="ORF">LX99_04091</name>
</gene>
<dbReference type="NCBIfam" id="NF033516">
    <property type="entry name" value="transpos_IS3"/>
    <property type="match status" value="1"/>
</dbReference>
<dbReference type="PANTHER" id="PTHR46889:SF5">
    <property type="entry name" value="INTEGRASE PROTEIN"/>
    <property type="match status" value="1"/>
</dbReference>
<dbReference type="InterPro" id="IPR036397">
    <property type="entry name" value="RNaseH_sf"/>
</dbReference>
<dbReference type="GO" id="GO:0003676">
    <property type="term" value="F:nucleic acid binding"/>
    <property type="evidence" value="ECO:0007669"/>
    <property type="project" value="InterPro"/>
</dbReference>
<dbReference type="InterPro" id="IPR050900">
    <property type="entry name" value="Transposase_IS3/IS150/IS904"/>
</dbReference>
<protein>
    <submittedName>
        <fullName evidence="2">Transposase InsO family protein</fullName>
    </submittedName>
</protein>
<name>A0A316H282_9SPHI</name>
<keyword evidence="3" id="KW-1185">Reference proteome</keyword>
<accession>A0A316H282</accession>
<evidence type="ECO:0000313" key="3">
    <source>
        <dbReference type="Proteomes" id="UP000245678"/>
    </source>
</evidence>
<dbReference type="InterPro" id="IPR048020">
    <property type="entry name" value="Transpos_IS3"/>
</dbReference>
<dbReference type="Proteomes" id="UP000245678">
    <property type="component" value="Unassembled WGS sequence"/>
</dbReference>
<dbReference type="AlphaFoldDB" id="A0A316H282"/>
<comment type="caution">
    <text evidence="2">The sequence shown here is derived from an EMBL/GenBank/DDBJ whole genome shotgun (WGS) entry which is preliminary data.</text>
</comment>
<dbReference type="GO" id="GO:0015074">
    <property type="term" value="P:DNA integration"/>
    <property type="evidence" value="ECO:0007669"/>
    <property type="project" value="InterPro"/>
</dbReference>
<feature type="domain" description="Integrase catalytic" evidence="1">
    <location>
        <begin position="43"/>
        <end position="205"/>
    </location>
</feature>
<evidence type="ECO:0000259" key="1">
    <source>
        <dbReference type="PROSITE" id="PS50994"/>
    </source>
</evidence>
<proteinExistence type="predicted"/>
<dbReference type="InterPro" id="IPR012337">
    <property type="entry name" value="RNaseH-like_sf"/>
</dbReference>
<reference evidence="2 3" key="1">
    <citation type="submission" date="2018-05" db="EMBL/GenBank/DDBJ databases">
        <title>Genomic Encyclopedia of Archaeal and Bacterial Type Strains, Phase II (KMG-II): from individual species to whole genera.</title>
        <authorList>
            <person name="Goeker M."/>
        </authorList>
    </citation>
    <scope>NUCLEOTIDE SEQUENCE [LARGE SCALE GENOMIC DNA]</scope>
    <source>
        <strain evidence="2 3">DSM 19975</strain>
    </source>
</reference>
<dbReference type="PANTHER" id="PTHR46889">
    <property type="entry name" value="TRANSPOSASE INSF FOR INSERTION SEQUENCE IS3B-RELATED"/>
    <property type="match status" value="1"/>
</dbReference>
<dbReference type="Pfam" id="PF00665">
    <property type="entry name" value="rve"/>
    <property type="match status" value="1"/>
</dbReference>